<keyword evidence="2" id="KW-1185">Reference proteome</keyword>
<comment type="caution">
    <text evidence="1">The sequence shown here is derived from an EMBL/GenBank/DDBJ whole genome shotgun (WGS) entry which is preliminary data.</text>
</comment>
<dbReference type="Proteomes" id="UP000023152">
    <property type="component" value="Unassembled WGS sequence"/>
</dbReference>
<dbReference type="EMBL" id="ASPP01020648">
    <property type="protein sequence ID" value="ETO13374.1"/>
    <property type="molecule type" value="Genomic_DNA"/>
</dbReference>
<evidence type="ECO:0000313" key="1">
    <source>
        <dbReference type="EMBL" id="ETO13374.1"/>
    </source>
</evidence>
<organism evidence="1 2">
    <name type="scientific">Reticulomyxa filosa</name>
    <dbReference type="NCBI Taxonomy" id="46433"/>
    <lineage>
        <taxon>Eukaryota</taxon>
        <taxon>Sar</taxon>
        <taxon>Rhizaria</taxon>
        <taxon>Retaria</taxon>
        <taxon>Foraminifera</taxon>
        <taxon>Monothalamids</taxon>
        <taxon>Reticulomyxidae</taxon>
        <taxon>Reticulomyxa</taxon>
    </lineage>
</organism>
<proteinExistence type="predicted"/>
<feature type="non-terminal residue" evidence="1">
    <location>
        <position position="238"/>
    </location>
</feature>
<reference evidence="1 2" key="1">
    <citation type="journal article" date="2013" name="Curr. Biol.">
        <title>The Genome of the Foraminiferan Reticulomyxa filosa.</title>
        <authorList>
            <person name="Glockner G."/>
            <person name="Hulsmann N."/>
            <person name="Schleicher M."/>
            <person name="Noegel A.A."/>
            <person name="Eichinger L."/>
            <person name="Gallinger C."/>
            <person name="Pawlowski J."/>
            <person name="Sierra R."/>
            <person name="Euteneuer U."/>
            <person name="Pillet L."/>
            <person name="Moustafa A."/>
            <person name="Platzer M."/>
            <person name="Groth M."/>
            <person name="Szafranski K."/>
            <person name="Schliwa M."/>
        </authorList>
    </citation>
    <scope>NUCLEOTIDE SEQUENCE [LARGE SCALE GENOMIC DNA]</scope>
</reference>
<protein>
    <submittedName>
        <fullName evidence="1">Uncharacterized protein</fullName>
    </submittedName>
</protein>
<dbReference type="AlphaFoldDB" id="X6MHQ3"/>
<gene>
    <name evidence="1" type="ORF">RFI_24003</name>
</gene>
<accession>X6MHQ3</accession>
<name>X6MHQ3_RETFI</name>
<evidence type="ECO:0000313" key="2">
    <source>
        <dbReference type="Proteomes" id="UP000023152"/>
    </source>
</evidence>
<sequence length="238" mass="27387">MQLYVRGTADVIPSNMHLIVLQPGQIIPLHGIFNFFFCNKNNSSFIIFFLIKKKNKIIIINRLRKILYYTGTCHHQLMALINVTPRRDTYHFRDGVYLYDPRGSVSGYGYAGGLVKLSQHVDIQLRSGEIVVFPSQMQFMTLPVPYKRYFVVMHSDLAPVANAPNLATNKNPKFAIHSRYSPGNDKPFFDDHISYFTTFGTPIYRNSILNELIHGKTSEFDLLQLSRCILLLRQHSQS</sequence>